<evidence type="ECO:0008006" key="4">
    <source>
        <dbReference type="Google" id="ProtNLM"/>
    </source>
</evidence>
<accession>A0ABZ2LD67</accession>
<dbReference type="Proteomes" id="UP001374803">
    <property type="component" value="Chromosome"/>
</dbReference>
<keyword evidence="3" id="KW-1185">Reference proteome</keyword>
<reference evidence="2" key="1">
    <citation type="submission" date="2021-12" db="EMBL/GenBank/DDBJ databases">
        <title>Discovery of the Pendulisporaceae a myxobacterial family with distinct sporulation behavior and unique specialized metabolism.</title>
        <authorList>
            <person name="Garcia R."/>
            <person name="Popoff A."/>
            <person name="Bader C.D."/>
            <person name="Loehr J."/>
            <person name="Walesch S."/>
            <person name="Walt C."/>
            <person name="Boldt J."/>
            <person name="Bunk B."/>
            <person name="Haeckl F.J.F.P.J."/>
            <person name="Gunesch A.P."/>
            <person name="Birkelbach J."/>
            <person name="Nuebel U."/>
            <person name="Pietschmann T."/>
            <person name="Bach T."/>
            <person name="Mueller R."/>
        </authorList>
    </citation>
    <scope>NUCLEOTIDE SEQUENCE</scope>
    <source>
        <strain evidence="2">MSr11367</strain>
    </source>
</reference>
<evidence type="ECO:0000256" key="1">
    <source>
        <dbReference type="SAM" id="SignalP"/>
    </source>
</evidence>
<sequence length="197" mass="20714">MKAFKCSSLAVVALAVGAVLAGCSSDVRDESTVGDGFNGMEEELLAGELASPVAEEDIADPSLADDGSDVVDTQSDDADDLSVMAAQTANGAINWYKARTGSKAYEGYCEKAARLAWARKTRHPSAIDHWRSGDGAKHSGKAPKGAFVFWNTSQYGHVAVADGAGGAWSTSVGKKIGHVKSVGYFRNYLGWKYGNSN</sequence>
<dbReference type="EMBL" id="CP089983">
    <property type="protein sequence ID" value="WXB07110.1"/>
    <property type="molecule type" value="Genomic_DNA"/>
</dbReference>
<feature type="signal peptide" evidence="1">
    <location>
        <begin position="1"/>
        <end position="21"/>
    </location>
</feature>
<proteinExistence type="predicted"/>
<evidence type="ECO:0000313" key="3">
    <source>
        <dbReference type="Proteomes" id="UP001374803"/>
    </source>
</evidence>
<organism evidence="2 3">
    <name type="scientific">Pendulispora rubella</name>
    <dbReference type="NCBI Taxonomy" id="2741070"/>
    <lineage>
        <taxon>Bacteria</taxon>
        <taxon>Pseudomonadati</taxon>
        <taxon>Myxococcota</taxon>
        <taxon>Myxococcia</taxon>
        <taxon>Myxococcales</taxon>
        <taxon>Sorangiineae</taxon>
        <taxon>Pendulisporaceae</taxon>
        <taxon>Pendulispora</taxon>
    </lineage>
</organism>
<dbReference type="RefSeq" id="WP_394836770.1">
    <property type="nucleotide sequence ID" value="NZ_CP089929.1"/>
</dbReference>
<name>A0ABZ2LD67_9BACT</name>
<keyword evidence="1" id="KW-0732">Signal</keyword>
<gene>
    <name evidence="2" type="ORF">LVJ94_07665</name>
</gene>
<dbReference type="PROSITE" id="PS51257">
    <property type="entry name" value="PROKAR_LIPOPROTEIN"/>
    <property type="match status" value="1"/>
</dbReference>
<evidence type="ECO:0000313" key="2">
    <source>
        <dbReference type="EMBL" id="WXB07110.1"/>
    </source>
</evidence>
<protein>
    <recommendedName>
        <fullName evidence="4">CHAP domain-containing protein</fullName>
    </recommendedName>
</protein>
<feature type="chain" id="PRO_5045820796" description="CHAP domain-containing protein" evidence="1">
    <location>
        <begin position="22"/>
        <end position="197"/>
    </location>
</feature>